<comment type="caution">
    <text evidence="1">The sequence shown here is derived from an EMBL/GenBank/DDBJ whole genome shotgun (WGS) entry which is preliminary data.</text>
</comment>
<evidence type="ECO:0000313" key="1">
    <source>
        <dbReference type="EMBL" id="MCE0481973.1"/>
    </source>
</evidence>
<gene>
    <name evidence="1" type="ORF">HAX54_040199</name>
</gene>
<protein>
    <submittedName>
        <fullName evidence="1">Uncharacterized protein</fullName>
    </submittedName>
</protein>
<keyword evidence="2" id="KW-1185">Reference proteome</keyword>
<dbReference type="EMBL" id="JACEIK010005647">
    <property type="protein sequence ID" value="MCE0481973.1"/>
    <property type="molecule type" value="Genomic_DNA"/>
</dbReference>
<evidence type="ECO:0000313" key="2">
    <source>
        <dbReference type="Proteomes" id="UP000823775"/>
    </source>
</evidence>
<organism evidence="1 2">
    <name type="scientific">Datura stramonium</name>
    <name type="common">Jimsonweed</name>
    <name type="synonym">Common thornapple</name>
    <dbReference type="NCBI Taxonomy" id="4076"/>
    <lineage>
        <taxon>Eukaryota</taxon>
        <taxon>Viridiplantae</taxon>
        <taxon>Streptophyta</taxon>
        <taxon>Embryophyta</taxon>
        <taxon>Tracheophyta</taxon>
        <taxon>Spermatophyta</taxon>
        <taxon>Magnoliopsida</taxon>
        <taxon>eudicotyledons</taxon>
        <taxon>Gunneridae</taxon>
        <taxon>Pentapetalae</taxon>
        <taxon>asterids</taxon>
        <taxon>lamiids</taxon>
        <taxon>Solanales</taxon>
        <taxon>Solanaceae</taxon>
        <taxon>Solanoideae</taxon>
        <taxon>Datureae</taxon>
        <taxon>Datura</taxon>
    </lineage>
</organism>
<name>A0ABS8VR69_DATST</name>
<sequence length="153" mass="17427">MFKEYASYGELIEVSANQLGTNLNLKSIKLKYNMKNSNTPMKVHNDMCARIYVQLKKESHDFSMYPLYVNAFDKVIKNIVIDEIAVDTDDTLAMVIVDFGESFIVDKSLIIANPNQREIMVDQVYRDKATIQSCDVTICNCPKASILNKEVQC</sequence>
<proteinExistence type="predicted"/>
<dbReference type="Proteomes" id="UP000823775">
    <property type="component" value="Unassembled WGS sequence"/>
</dbReference>
<accession>A0ABS8VR69</accession>
<reference evidence="1 2" key="1">
    <citation type="journal article" date="2021" name="BMC Genomics">
        <title>Datura genome reveals duplications of psychoactive alkaloid biosynthetic genes and high mutation rate following tissue culture.</title>
        <authorList>
            <person name="Rajewski A."/>
            <person name="Carter-House D."/>
            <person name="Stajich J."/>
            <person name="Litt A."/>
        </authorList>
    </citation>
    <scope>NUCLEOTIDE SEQUENCE [LARGE SCALE GENOMIC DNA]</scope>
    <source>
        <strain evidence="1">AR-01</strain>
    </source>
</reference>